<protein>
    <submittedName>
        <fullName evidence="1">Uncharacterized protein</fullName>
    </submittedName>
</protein>
<reference evidence="2" key="1">
    <citation type="journal article" date="2016" name="Nature">
        <title>Genome evolution in the allotetraploid frog Xenopus laevis.</title>
        <authorList>
            <person name="Session A.M."/>
            <person name="Uno Y."/>
            <person name="Kwon T."/>
            <person name="Chapman J.A."/>
            <person name="Toyoda A."/>
            <person name="Takahashi S."/>
            <person name="Fukui A."/>
            <person name="Hikosaka A."/>
            <person name="Suzuki A."/>
            <person name="Kondo M."/>
            <person name="van Heeringen S.J."/>
            <person name="Quigley I."/>
            <person name="Heinz S."/>
            <person name="Ogino H."/>
            <person name="Ochi H."/>
            <person name="Hellsten U."/>
            <person name="Lyons J.B."/>
            <person name="Simakov O."/>
            <person name="Putnam N."/>
            <person name="Stites J."/>
            <person name="Kuroki Y."/>
            <person name="Tanaka T."/>
            <person name="Michiue T."/>
            <person name="Watanabe M."/>
            <person name="Bogdanovic O."/>
            <person name="Lister R."/>
            <person name="Georgiou G."/>
            <person name="Paranjpe S.S."/>
            <person name="van Kruijsbergen I."/>
            <person name="Shu S."/>
            <person name="Carlson J."/>
            <person name="Kinoshita T."/>
            <person name="Ohta Y."/>
            <person name="Mawaribuchi S."/>
            <person name="Jenkins J."/>
            <person name="Grimwood J."/>
            <person name="Schmutz J."/>
            <person name="Mitros T."/>
            <person name="Mozaffari S.V."/>
            <person name="Suzuki Y."/>
            <person name="Haramoto Y."/>
            <person name="Yamamoto T.S."/>
            <person name="Takagi C."/>
            <person name="Heald R."/>
            <person name="Miller K."/>
            <person name="Haudenschild C."/>
            <person name="Kitzman J."/>
            <person name="Nakayama T."/>
            <person name="Izutsu Y."/>
            <person name="Robert J."/>
            <person name="Fortriede J."/>
            <person name="Burns K."/>
            <person name="Lotay V."/>
            <person name="Karimi K."/>
            <person name="Yasuoka Y."/>
            <person name="Dichmann D.S."/>
            <person name="Flajnik M.F."/>
            <person name="Houston D.W."/>
            <person name="Shendure J."/>
            <person name="DuPasquier L."/>
            <person name="Vize P.D."/>
            <person name="Zorn A.M."/>
            <person name="Ito M."/>
            <person name="Marcotte E.M."/>
            <person name="Wallingford J.B."/>
            <person name="Ito Y."/>
            <person name="Asashima M."/>
            <person name="Ueno N."/>
            <person name="Matsuda Y."/>
            <person name="Veenstra G.J."/>
            <person name="Fujiyama A."/>
            <person name="Harland R.M."/>
            <person name="Taira M."/>
            <person name="Rokhsar D.S."/>
        </authorList>
    </citation>
    <scope>NUCLEOTIDE SEQUENCE [LARGE SCALE GENOMIC DNA]</scope>
    <source>
        <strain evidence="2">J</strain>
    </source>
</reference>
<dbReference type="AlphaFoldDB" id="A0A974CHI5"/>
<evidence type="ECO:0000313" key="2">
    <source>
        <dbReference type="Proteomes" id="UP000694892"/>
    </source>
</evidence>
<sequence length="134" mass="15425">MGPLVISKLGERLSTKAATVFSYLLRDPLDFLIFDPYSHLHWSFPTDFSFLLTVTFHSSLWGFSPCLLIHSSCFYCSHLDGSSFPWGVSSALLTHLHSFSFYFSHLHWSSFPWGFSPFLLPVLHSFSFYCPHLH</sequence>
<gene>
    <name evidence="1" type="ORF">XELAEV_18035813mg</name>
</gene>
<dbReference type="Proteomes" id="UP000694892">
    <property type="component" value="Chromosome 7L"/>
</dbReference>
<evidence type="ECO:0000313" key="1">
    <source>
        <dbReference type="EMBL" id="OCT72831.1"/>
    </source>
</evidence>
<proteinExistence type="predicted"/>
<dbReference type="EMBL" id="CM004478">
    <property type="protein sequence ID" value="OCT72831.1"/>
    <property type="molecule type" value="Genomic_DNA"/>
</dbReference>
<accession>A0A974CHI5</accession>
<organism evidence="1 2">
    <name type="scientific">Xenopus laevis</name>
    <name type="common">African clawed frog</name>
    <dbReference type="NCBI Taxonomy" id="8355"/>
    <lineage>
        <taxon>Eukaryota</taxon>
        <taxon>Metazoa</taxon>
        <taxon>Chordata</taxon>
        <taxon>Craniata</taxon>
        <taxon>Vertebrata</taxon>
        <taxon>Euteleostomi</taxon>
        <taxon>Amphibia</taxon>
        <taxon>Batrachia</taxon>
        <taxon>Anura</taxon>
        <taxon>Pipoidea</taxon>
        <taxon>Pipidae</taxon>
        <taxon>Xenopodinae</taxon>
        <taxon>Xenopus</taxon>
        <taxon>Xenopus</taxon>
    </lineage>
</organism>
<name>A0A974CHI5_XENLA</name>